<comment type="caution">
    <text evidence="7">The sequence shown here is derived from an EMBL/GenBank/DDBJ whole genome shotgun (WGS) entry which is preliminary data.</text>
</comment>
<feature type="transmembrane region" description="Helical" evidence="6">
    <location>
        <begin position="40"/>
        <end position="63"/>
    </location>
</feature>
<name>A0AAJ1TZW0_9ACTN</name>
<dbReference type="InterPro" id="IPR017039">
    <property type="entry name" value="Virul_fac_BrkB"/>
</dbReference>
<protein>
    <submittedName>
        <fullName evidence="7">Membrane protein</fullName>
    </submittedName>
</protein>
<dbReference type="Proteomes" id="UP001239215">
    <property type="component" value="Unassembled WGS sequence"/>
</dbReference>
<organism evidence="7 8">
    <name type="scientific">Nocardioides zeae</name>
    <dbReference type="NCBI Taxonomy" id="1457234"/>
    <lineage>
        <taxon>Bacteria</taxon>
        <taxon>Bacillati</taxon>
        <taxon>Actinomycetota</taxon>
        <taxon>Actinomycetes</taxon>
        <taxon>Propionibacteriales</taxon>
        <taxon>Nocardioidaceae</taxon>
        <taxon>Nocardioides</taxon>
    </lineage>
</organism>
<dbReference type="Pfam" id="PF03631">
    <property type="entry name" value="Virul_fac_BrkB"/>
    <property type="match status" value="1"/>
</dbReference>
<evidence type="ECO:0000313" key="7">
    <source>
        <dbReference type="EMBL" id="MDQ1105385.1"/>
    </source>
</evidence>
<dbReference type="PANTHER" id="PTHR30213:SF1">
    <property type="entry name" value="INNER MEMBRANE PROTEIN YHJD"/>
    <property type="match status" value="1"/>
</dbReference>
<evidence type="ECO:0000256" key="6">
    <source>
        <dbReference type="SAM" id="Phobius"/>
    </source>
</evidence>
<dbReference type="AlphaFoldDB" id="A0AAJ1TZW0"/>
<feature type="transmembrane region" description="Helical" evidence="6">
    <location>
        <begin position="147"/>
        <end position="171"/>
    </location>
</feature>
<comment type="subcellular location">
    <subcellularLocation>
        <location evidence="1">Cell membrane</location>
        <topology evidence="1">Multi-pass membrane protein</topology>
    </subcellularLocation>
</comment>
<reference evidence="7" key="1">
    <citation type="submission" date="2023-07" db="EMBL/GenBank/DDBJ databases">
        <title>Functional and genomic diversity of the sorghum phyllosphere microbiome.</title>
        <authorList>
            <person name="Shade A."/>
        </authorList>
    </citation>
    <scope>NUCLEOTIDE SEQUENCE</scope>
    <source>
        <strain evidence="7">SORGH_AS_1067</strain>
    </source>
</reference>
<evidence type="ECO:0000256" key="2">
    <source>
        <dbReference type="ARBA" id="ARBA00022475"/>
    </source>
</evidence>
<gene>
    <name evidence="7" type="ORF">QE405_002669</name>
</gene>
<keyword evidence="5 6" id="KW-0472">Membrane</keyword>
<keyword evidence="4 6" id="KW-1133">Transmembrane helix</keyword>
<evidence type="ECO:0000313" key="8">
    <source>
        <dbReference type="Proteomes" id="UP001239215"/>
    </source>
</evidence>
<evidence type="ECO:0000256" key="1">
    <source>
        <dbReference type="ARBA" id="ARBA00004651"/>
    </source>
</evidence>
<sequence length="329" mass="34737">MAPLVARIDAFQRRRRAVGLPLGVVYKFVDDTGPHLAALITYYGFISLFPLLLLGSTVLGIVLDGNPELQARIIESAMAQVPGLQQDLAQPEGLGGGVAGVVIGVLGALYGASGVGQAVQNASNTAWNVPRHLRPNPVTSRVRSAGLAALIGLNVVGTTVVAGLIGSAAFLGPLGSVLVLATTLAVHVATFASVFRLSAARSLDWRTVLPGSVLAALAWLALQYVGVAYVGRYVASSSVTNGVFAVVLGLLAFLYLAAVLVVVAIELNVVLAERLYPRSLLTPFTDDVVLTEADEQTYEEMAKAQALKGFQRIEVEFDPQEREHVERDE</sequence>
<feature type="transmembrane region" description="Helical" evidence="6">
    <location>
        <begin position="207"/>
        <end position="231"/>
    </location>
</feature>
<dbReference type="PANTHER" id="PTHR30213">
    <property type="entry name" value="INNER MEMBRANE PROTEIN YHJD"/>
    <property type="match status" value="1"/>
</dbReference>
<keyword evidence="2" id="KW-1003">Cell membrane</keyword>
<feature type="transmembrane region" description="Helical" evidence="6">
    <location>
        <begin position="177"/>
        <end position="195"/>
    </location>
</feature>
<dbReference type="GO" id="GO:0005886">
    <property type="term" value="C:plasma membrane"/>
    <property type="evidence" value="ECO:0007669"/>
    <property type="project" value="UniProtKB-SubCell"/>
</dbReference>
<evidence type="ECO:0000256" key="3">
    <source>
        <dbReference type="ARBA" id="ARBA00022692"/>
    </source>
</evidence>
<feature type="transmembrane region" description="Helical" evidence="6">
    <location>
        <begin position="243"/>
        <end position="271"/>
    </location>
</feature>
<dbReference type="RefSeq" id="WP_307201548.1">
    <property type="nucleotide sequence ID" value="NZ_JAUTAN010000001.1"/>
</dbReference>
<keyword evidence="3 6" id="KW-0812">Transmembrane</keyword>
<accession>A0AAJ1TZW0</accession>
<evidence type="ECO:0000256" key="5">
    <source>
        <dbReference type="ARBA" id="ARBA00023136"/>
    </source>
</evidence>
<proteinExistence type="predicted"/>
<dbReference type="EMBL" id="JAUTAN010000001">
    <property type="protein sequence ID" value="MDQ1105385.1"/>
    <property type="molecule type" value="Genomic_DNA"/>
</dbReference>
<evidence type="ECO:0000256" key="4">
    <source>
        <dbReference type="ARBA" id="ARBA00022989"/>
    </source>
</evidence>